<evidence type="ECO:0000256" key="5">
    <source>
        <dbReference type="SAM" id="MobiDB-lite"/>
    </source>
</evidence>
<evidence type="ECO:0000313" key="6">
    <source>
        <dbReference type="EMBL" id="GER01224.1"/>
    </source>
</evidence>
<keyword evidence="2" id="KW-0547">Nucleotide-binding</keyword>
<reference evidence="6 7" key="1">
    <citation type="submission" date="2019-09" db="EMBL/GenBank/DDBJ databases">
        <title>NBRP : Genome information of microbial organism related human and environment.</title>
        <authorList>
            <person name="Hattori M."/>
            <person name="Oshima K."/>
            <person name="Inaba H."/>
            <person name="Suda W."/>
            <person name="Sakamoto M."/>
            <person name="Iino T."/>
            <person name="Kitahara M."/>
            <person name="Oshida Y."/>
            <person name="Iida T."/>
            <person name="Kudo T."/>
            <person name="Itoh T."/>
            <person name="Ohkuma M."/>
        </authorList>
    </citation>
    <scope>NUCLEOTIDE SEQUENCE [LARGE SCALE GENOMIC DNA]</scope>
    <source>
        <strain evidence="6 7">Mie-1</strain>
    </source>
</reference>
<evidence type="ECO:0000256" key="4">
    <source>
        <dbReference type="ARBA" id="ARBA00023146"/>
    </source>
</evidence>
<protein>
    <submittedName>
        <fullName evidence="6">Uncharacterized protein</fullName>
    </submittedName>
</protein>
<organism evidence="6 7">
    <name type="scientific">Iodidimonas gelatinilytica</name>
    <dbReference type="NCBI Taxonomy" id="1236966"/>
    <lineage>
        <taxon>Bacteria</taxon>
        <taxon>Pseudomonadati</taxon>
        <taxon>Pseudomonadota</taxon>
        <taxon>Alphaproteobacteria</taxon>
        <taxon>Iodidimonadales</taxon>
        <taxon>Iodidimonadaceae</taxon>
        <taxon>Iodidimonas</taxon>
    </lineage>
</organism>
<proteinExistence type="predicted"/>
<dbReference type="Proteomes" id="UP000325187">
    <property type="component" value="Unassembled WGS sequence"/>
</dbReference>
<evidence type="ECO:0000256" key="1">
    <source>
        <dbReference type="ARBA" id="ARBA00022598"/>
    </source>
</evidence>
<gene>
    <name evidence="6" type="ORF">JCM17845_18470</name>
</gene>
<evidence type="ECO:0000256" key="2">
    <source>
        <dbReference type="ARBA" id="ARBA00022741"/>
    </source>
</evidence>
<dbReference type="GO" id="GO:0004812">
    <property type="term" value="F:aminoacyl-tRNA ligase activity"/>
    <property type="evidence" value="ECO:0007669"/>
    <property type="project" value="UniProtKB-KW"/>
</dbReference>
<evidence type="ECO:0000313" key="7">
    <source>
        <dbReference type="Proteomes" id="UP000325187"/>
    </source>
</evidence>
<comment type="caution">
    <text evidence="6">The sequence shown here is derived from an EMBL/GenBank/DDBJ whole genome shotgun (WGS) entry which is preliminary data.</text>
</comment>
<name>A0A5A7N0P1_9PROT</name>
<evidence type="ECO:0000256" key="3">
    <source>
        <dbReference type="ARBA" id="ARBA00022840"/>
    </source>
</evidence>
<dbReference type="AlphaFoldDB" id="A0A5A7N0P1"/>
<dbReference type="GO" id="GO:0006418">
    <property type="term" value="P:tRNA aminoacylation for protein translation"/>
    <property type="evidence" value="ECO:0007669"/>
    <property type="project" value="InterPro"/>
</dbReference>
<feature type="region of interest" description="Disordered" evidence="5">
    <location>
        <begin position="62"/>
        <end position="84"/>
    </location>
</feature>
<accession>A0A5A7N0P1</accession>
<dbReference type="InterPro" id="IPR009080">
    <property type="entry name" value="tRNAsynth_Ia_anticodon-bd"/>
</dbReference>
<keyword evidence="7" id="KW-1185">Reference proteome</keyword>
<dbReference type="SUPFAM" id="SSF47323">
    <property type="entry name" value="Anticodon-binding domain of a subclass of class I aminoacyl-tRNA synthetases"/>
    <property type="match status" value="1"/>
</dbReference>
<keyword evidence="3" id="KW-0067">ATP-binding</keyword>
<sequence>MWLLNSLGIEENRPRTDGDRPLCRRRSVRNLAILAQAVMPDSMEKLLDQLGIDSRDRGFDQLGERGRLKPGIPLPSFGGVPTLG</sequence>
<keyword evidence="4" id="KW-0030">Aminoacyl-tRNA synthetase</keyword>
<dbReference type="EMBL" id="BKCM01000008">
    <property type="protein sequence ID" value="GER01224.1"/>
    <property type="molecule type" value="Genomic_DNA"/>
</dbReference>
<dbReference type="GO" id="GO:0005524">
    <property type="term" value="F:ATP binding"/>
    <property type="evidence" value="ECO:0007669"/>
    <property type="project" value="UniProtKB-KW"/>
</dbReference>
<dbReference type="Gene3D" id="1.10.730.10">
    <property type="entry name" value="Isoleucyl-tRNA Synthetase, Domain 1"/>
    <property type="match status" value="1"/>
</dbReference>
<keyword evidence="1" id="KW-0436">Ligase</keyword>